<evidence type="ECO:0000313" key="3">
    <source>
        <dbReference type="Proteomes" id="UP000002051"/>
    </source>
</evidence>
<accession>G7JCS8</accession>
<protein>
    <submittedName>
        <fullName evidence="1 2">Uncharacterized protein</fullName>
    </submittedName>
</protein>
<proteinExistence type="predicted"/>
<dbReference type="AlphaFoldDB" id="G7JCS8"/>
<gene>
    <name evidence="1" type="ordered locus">MTR_4g095290</name>
</gene>
<keyword evidence="3" id="KW-1185">Reference proteome</keyword>
<dbReference type="EMBL" id="CM001220">
    <property type="protein sequence ID" value="AES90653.1"/>
    <property type="molecule type" value="Genomic_DNA"/>
</dbReference>
<evidence type="ECO:0000313" key="2">
    <source>
        <dbReference type="EnsemblPlants" id="AES90653"/>
    </source>
</evidence>
<reference evidence="1 3" key="1">
    <citation type="journal article" date="2011" name="Nature">
        <title>The Medicago genome provides insight into the evolution of rhizobial symbioses.</title>
        <authorList>
            <person name="Young N.D."/>
            <person name="Debelle F."/>
            <person name="Oldroyd G.E."/>
            <person name="Geurts R."/>
            <person name="Cannon S.B."/>
            <person name="Udvardi M.K."/>
            <person name="Benedito V.A."/>
            <person name="Mayer K.F."/>
            <person name="Gouzy J."/>
            <person name="Schoof H."/>
            <person name="Van de Peer Y."/>
            <person name="Proost S."/>
            <person name="Cook D.R."/>
            <person name="Meyers B.C."/>
            <person name="Spannagl M."/>
            <person name="Cheung F."/>
            <person name="De Mita S."/>
            <person name="Krishnakumar V."/>
            <person name="Gundlach H."/>
            <person name="Zhou S."/>
            <person name="Mudge J."/>
            <person name="Bharti A.K."/>
            <person name="Murray J.D."/>
            <person name="Naoumkina M.A."/>
            <person name="Rosen B."/>
            <person name="Silverstein K.A."/>
            <person name="Tang H."/>
            <person name="Rombauts S."/>
            <person name="Zhao P.X."/>
            <person name="Zhou P."/>
            <person name="Barbe V."/>
            <person name="Bardou P."/>
            <person name="Bechner M."/>
            <person name="Bellec A."/>
            <person name="Berger A."/>
            <person name="Berges H."/>
            <person name="Bidwell S."/>
            <person name="Bisseling T."/>
            <person name="Choisne N."/>
            <person name="Couloux A."/>
            <person name="Denny R."/>
            <person name="Deshpande S."/>
            <person name="Dai X."/>
            <person name="Doyle J.J."/>
            <person name="Dudez A.M."/>
            <person name="Farmer A.D."/>
            <person name="Fouteau S."/>
            <person name="Franken C."/>
            <person name="Gibelin C."/>
            <person name="Gish J."/>
            <person name="Goldstein S."/>
            <person name="Gonzalez A.J."/>
            <person name="Green P.J."/>
            <person name="Hallab A."/>
            <person name="Hartog M."/>
            <person name="Hua A."/>
            <person name="Humphray S.J."/>
            <person name="Jeong D.H."/>
            <person name="Jing Y."/>
            <person name="Jocker A."/>
            <person name="Kenton S.M."/>
            <person name="Kim D.J."/>
            <person name="Klee K."/>
            <person name="Lai H."/>
            <person name="Lang C."/>
            <person name="Lin S."/>
            <person name="Macmil S.L."/>
            <person name="Magdelenat G."/>
            <person name="Matthews L."/>
            <person name="McCorrison J."/>
            <person name="Monaghan E.L."/>
            <person name="Mun J.H."/>
            <person name="Najar F.Z."/>
            <person name="Nicholson C."/>
            <person name="Noirot C."/>
            <person name="O'Bleness M."/>
            <person name="Paule C.R."/>
            <person name="Poulain J."/>
            <person name="Prion F."/>
            <person name="Qin B."/>
            <person name="Qu C."/>
            <person name="Retzel E.F."/>
            <person name="Riddle C."/>
            <person name="Sallet E."/>
            <person name="Samain S."/>
            <person name="Samson N."/>
            <person name="Sanders I."/>
            <person name="Saurat O."/>
            <person name="Scarpelli C."/>
            <person name="Schiex T."/>
            <person name="Segurens B."/>
            <person name="Severin A.J."/>
            <person name="Sherrier D.J."/>
            <person name="Shi R."/>
            <person name="Sims S."/>
            <person name="Singer S.R."/>
            <person name="Sinharoy S."/>
            <person name="Sterck L."/>
            <person name="Viollet A."/>
            <person name="Wang B.B."/>
            <person name="Wang K."/>
            <person name="Wang M."/>
            <person name="Wang X."/>
            <person name="Warfsmann J."/>
            <person name="Weissenbach J."/>
            <person name="White D.D."/>
            <person name="White J.D."/>
            <person name="Wiley G.B."/>
            <person name="Wincker P."/>
            <person name="Xing Y."/>
            <person name="Yang L."/>
            <person name="Yao Z."/>
            <person name="Ying F."/>
            <person name="Zhai J."/>
            <person name="Zhou L."/>
            <person name="Zuber A."/>
            <person name="Denarie J."/>
            <person name="Dixon R.A."/>
            <person name="May G.D."/>
            <person name="Schwartz D.C."/>
            <person name="Rogers J."/>
            <person name="Quetier F."/>
            <person name="Town C.D."/>
            <person name="Roe B.A."/>
        </authorList>
    </citation>
    <scope>NUCLEOTIDE SEQUENCE [LARGE SCALE GENOMIC DNA]</scope>
    <source>
        <strain evidence="1">A17</strain>
        <strain evidence="2 3">cv. Jemalong A17</strain>
    </source>
</reference>
<dbReference type="HOGENOM" id="CLU_2323952_0_0_1"/>
<name>G7JCS8_MEDTR</name>
<reference evidence="1 3" key="2">
    <citation type="journal article" date="2014" name="BMC Genomics">
        <title>An improved genome release (version Mt4.0) for the model legume Medicago truncatula.</title>
        <authorList>
            <person name="Tang H."/>
            <person name="Krishnakumar V."/>
            <person name="Bidwell S."/>
            <person name="Rosen B."/>
            <person name="Chan A."/>
            <person name="Zhou S."/>
            <person name="Gentzbittel L."/>
            <person name="Childs K.L."/>
            <person name="Yandell M."/>
            <person name="Gundlach H."/>
            <person name="Mayer K.F."/>
            <person name="Schwartz D.C."/>
            <person name="Town C.D."/>
        </authorList>
    </citation>
    <scope>GENOME REANNOTATION</scope>
    <source>
        <strain evidence="2 3">cv. Jemalong A17</strain>
    </source>
</reference>
<dbReference type="EnsemblPlants" id="AES90653">
    <property type="protein sequence ID" value="AES90653"/>
    <property type="gene ID" value="MTR_4g095290"/>
</dbReference>
<organism evidence="1 3">
    <name type="scientific">Medicago truncatula</name>
    <name type="common">Barrel medic</name>
    <name type="synonym">Medicago tribuloides</name>
    <dbReference type="NCBI Taxonomy" id="3880"/>
    <lineage>
        <taxon>Eukaryota</taxon>
        <taxon>Viridiplantae</taxon>
        <taxon>Streptophyta</taxon>
        <taxon>Embryophyta</taxon>
        <taxon>Tracheophyta</taxon>
        <taxon>Spermatophyta</taxon>
        <taxon>Magnoliopsida</taxon>
        <taxon>eudicotyledons</taxon>
        <taxon>Gunneridae</taxon>
        <taxon>Pentapetalae</taxon>
        <taxon>rosids</taxon>
        <taxon>fabids</taxon>
        <taxon>Fabales</taxon>
        <taxon>Fabaceae</taxon>
        <taxon>Papilionoideae</taxon>
        <taxon>50 kb inversion clade</taxon>
        <taxon>NPAAA clade</taxon>
        <taxon>Hologalegina</taxon>
        <taxon>IRL clade</taxon>
        <taxon>Trifolieae</taxon>
        <taxon>Medicago</taxon>
    </lineage>
</organism>
<dbReference type="Proteomes" id="UP000002051">
    <property type="component" value="Chromosome 4"/>
</dbReference>
<reference evidence="2" key="3">
    <citation type="submission" date="2015-04" db="UniProtKB">
        <authorList>
            <consortium name="EnsemblPlants"/>
        </authorList>
    </citation>
    <scope>IDENTIFICATION</scope>
    <source>
        <strain evidence="2">cv. Jemalong A17</strain>
    </source>
</reference>
<evidence type="ECO:0000313" key="1">
    <source>
        <dbReference type="EMBL" id="AES90653.1"/>
    </source>
</evidence>
<dbReference type="PaxDb" id="3880-AES90653"/>
<sequence length="99" mass="11229">MYFIVSTSFQQHRSSSTMFGFNSTRGSKDDIYLNTFLALASNIQLSGITCAYLPKWARSRLDLAPELTDTTLYILFLFKLRKFNASRVSGNNTTKVLCI</sequence>